<dbReference type="InterPro" id="IPR011991">
    <property type="entry name" value="ArsR-like_HTH"/>
</dbReference>
<sequence>MPLRIDIAGQPAEQVRFAASPLAELTAMLHVLAEPGHHPRFAARAGEVWAGMRPELAERVREADSLWRSSQADFLLPGRPRPTLAEELADVDAIDHETYATAALVSTCGSTRIATRSPLADPDSRDRALDLAQARGPRQEAFAESLLTDPEATRARVRDPLEQCAEAFFDGAWTGLEPQLAADLRHKQDLLRHKGIRTALDAVSSAVALSGDGSRIVVDKLQDKATAQDGVTFIPSVFGSPHLVVVHASGWRPVVQYPVADAAAPVPLETVELRLDALAHPVRLRLVRTLARSPHTTSELAHNWNLSAPEVSRHLAVLRRAGLLTAKRQGRYVRYSLALPQLSALGTDLLAAVLR</sequence>
<dbReference type="PRINTS" id="PR00778">
    <property type="entry name" value="HTHARSR"/>
</dbReference>
<dbReference type="SUPFAM" id="SSF46785">
    <property type="entry name" value="Winged helix' DNA-binding domain"/>
    <property type="match status" value="1"/>
</dbReference>
<dbReference type="PANTHER" id="PTHR33154:SF33">
    <property type="entry name" value="TRANSCRIPTIONAL REPRESSOR SDPR"/>
    <property type="match status" value="1"/>
</dbReference>
<dbReference type="SMART" id="SM00418">
    <property type="entry name" value="HTH_ARSR"/>
    <property type="match status" value="1"/>
</dbReference>
<evidence type="ECO:0000256" key="1">
    <source>
        <dbReference type="ARBA" id="ARBA00023015"/>
    </source>
</evidence>
<organism evidence="5 6">
    <name type="scientific">Amycolatopsis halotolerans</name>
    <dbReference type="NCBI Taxonomy" id="330083"/>
    <lineage>
        <taxon>Bacteria</taxon>
        <taxon>Bacillati</taxon>
        <taxon>Actinomycetota</taxon>
        <taxon>Actinomycetes</taxon>
        <taxon>Pseudonocardiales</taxon>
        <taxon>Pseudonocardiaceae</taxon>
        <taxon>Amycolatopsis</taxon>
    </lineage>
</organism>
<evidence type="ECO:0000256" key="3">
    <source>
        <dbReference type="ARBA" id="ARBA00023163"/>
    </source>
</evidence>
<dbReference type="InterPro" id="IPR045981">
    <property type="entry name" value="DUF5937"/>
</dbReference>
<dbReference type="Pfam" id="PF01022">
    <property type="entry name" value="HTH_5"/>
    <property type="match status" value="1"/>
</dbReference>
<protein>
    <submittedName>
        <fullName evidence="5">DUF5937 family protein</fullName>
    </submittedName>
</protein>
<name>A0ABV7QXK0_9PSEU</name>
<evidence type="ECO:0000313" key="6">
    <source>
        <dbReference type="Proteomes" id="UP001595764"/>
    </source>
</evidence>
<evidence type="ECO:0000256" key="2">
    <source>
        <dbReference type="ARBA" id="ARBA00023125"/>
    </source>
</evidence>
<dbReference type="Pfam" id="PF19361">
    <property type="entry name" value="DUF5937"/>
    <property type="match status" value="1"/>
</dbReference>
<dbReference type="EMBL" id="JBHRWI010000076">
    <property type="protein sequence ID" value="MFC3517205.1"/>
    <property type="molecule type" value="Genomic_DNA"/>
</dbReference>
<dbReference type="NCBIfam" id="NF033788">
    <property type="entry name" value="HTH_metalloreg"/>
    <property type="match status" value="1"/>
</dbReference>
<comment type="caution">
    <text evidence="5">The sequence shown here is derived from an EMBL/GenBank/DDBJ whole genome shotgun (WGS) entry which is preliminary data.</text>
</comment>
<keyword evidence="6" id="KW-1185">Reference proteome</keyword>
<keyword evidence="3" id="KW-0804">Transcription</keyword>
<dbReference type="InterPro" id="IPR001845">
    <property type="entry name" value="HTH_ArsR_DNA-bd_dom"/>
</dbReference>
<dbReference type="RefSeq" id="WP_377872398.1">
    <property type="nucleotide sequence ID" value="NZ_JBHMAY010000038.1"/>
</dbReference>
<gene>
    <name evidence="5" type="ORF">ACFORO_44070</name>
</gene>
<reference evidence="6" key="1">
    <citation type="journal article" date="2019" name="Int. J. Syst. Evol. Microbiol.">
        <title>The Global Catalogue of Microorganisms (GCM) 10K type strain sequencing project: providing services to taxonomists for standard genome sequencing and annotation.</title>
        <authorList>
            <consortium name="The Broad Institute Genomics Platform"/>
            <consortium name="The Broad Institute Genome Sequencing Center for Infectious Disease"/>
            <person name="Wu L."/>
            <person name="Ma J."/>
        </authorList>
    </citation>
    <scope>NUCLEOTIDE SEQUENCE [LARGE SCALE GENOMIC DNA]</scope>
    <source>
        <strain evidence="6">CGMCC 4.7682</strain>
    </source>
</reference>
<dbReference type="CDD" id="cd00090">
    <property type="entry name" value="HTH_ARSR"/>
    <property type="match status" value="1"/>
</dbReference>
<dbReference type="PANTHER" id="PTHR33154">
    <property type="entry name" value="TRANSCRIPTIONAL REGULATOR, ARSR FAMILY"/>
    <property type="match status" value="1"/>
</dbReference>
<proteinExistence type="predicted"/>
<dbReference type="InterPro" id="IPR036390">
    <property type="entry name" value="WH_DNA-bd_sf"/>
</dbReference>
<evidence type="ECO:0000259" key="4">
    <source>
        <dbReference type="PROSITE" id="PS50987"/>
    </source>
</evidence>
<keyword evidence="1" id="KW-0805">Transcription regulation</keyword>
<dbReference type="InterPro" id="IPR051081">
    <property type="entry name" value="HTH_MetalResp_TranReg"/>
</dbReference>
<dbReference type="Proteomes" id="UP001595764">
    <property type="component" value="Unassembled WGS sequence"/>
</dbReference>
<dbReference type="Gene3D" id="1.10.10.10">
    <property type="entry name" value="Winged helix-like DNA-binding domain superfamily/Winged helix DNA-binding domain"/>
    <property type="match status" value="1"/>
</dbReference>
<evidence type="ECO:0000313" key="5">
    <source>
        <dbReference type="EMBL" id="MFC3517205.1"/>
    </source>
</evidence>
<dbReference type="InterPro" id="IPR036388">
    <property type="entry name" value="WH-like_DNA-bd_sf"/>
</dbReference>
<feature type="domain" description="HTH arsR-type" evidence="4">
    <location>
        <begin position="263"/>
        <end position="355"/>
    </location>
</feature>
<accession>A0ABV7QXK0</accession>
<keyword evidence="2" id="KW-0238">DNA-binding</keyword>
<dbReference type="PROSITE" id="PS50987">
    <property type="entry name" value="HTH_ARSR_2"/>
    <property type="match status" value="1"/>
</dbReference>